<protein>
    <submittedName>
        <fullName evidence="1">Uncharacterized protein DUF4843</fullName>
    </submittedName>
</protein>
<dbReference type="Proteomes" id="UP000293874">
    <property type="component" value="Unassembled WGS sequence"/>
</dbReference>
<keyword evidence="2" id="KW-1185">Reference proteome</keyword>
<name>A0A4Q7N4B4_9BACT</name>
<dbReference type="InterPro" id="IPR032299">
    <property type="entry name" value="DUF4843"/>
</dbReference>
<gene>
    <name evidence="1" type="ORF">EV199_1706</name>
</gene>
<proteinExistence type="predicted"/>
<dbReference type="RefSeq" id="WP_158644071.1">
    <property type="nucleotide sequence ID" value="NZ_CP042431.1"/>
</dbReference>
<dbReference type="AlphaFoldDB" id="A0A4Q7N4B4"/>
<reference evidence="1 2" key="1">
    <citation type="submission" date="2019-02" db="EMBL/GenBank/DDBJ databases">
        <title>Genomic Encyclopedia of Type Strains, Phase IV (KMG-IV): sequencing the most valuable type-strain genomes for metagenomic binning, comparative biology and taxonomic classification.</title>
        <authorList>
            <person name="Goeker M."/>
        </authorList>
    </citation>
    <scope>NUCLEOTIDE SEQUENCE [LARGE SCALE GENOMIC DNA]</scope>
    <source>
        <strain evidence="1 2">DSM 18116</strain>
    </source>
</reference>
<dbReference type="Pfam" id="PF16132">
    <property type="entry name" value="DUF4843"/>
    <property type="match status" value="1"/>
</dbReference>
<organism evidence="1 2">
    <name type="scientific">Pseudobacter ginsenosidimutans</name>
    <dbReference type="NCBI Taxonomy" id="661488"/>
    <lineage>
        <taxon>Bacteria</taxon>
        <taxon>Pseudomonadati</taxon>
        <taxon>Bacteroidota</taxon>
        <taxon>Chitinophagia</taxon>
        <taxon>Chitinophagales</taxon>
        <taxon>Chitinophagaceae</taxon>
        <taxon>Pseudobacter</taxon>
    </lineage>
</organism>
<evidence type="ECO:0000313" key="2">
    <source>
        <dbReference type="Proteomes" id="UP000293874"/>
    </source>
</evidence>
<comment type="caution">
    <text evidence="1">The sequence shown here is derived from an EMBL/GenBank/DDBJ whole genome shotgun (WGS) entry which is preliminary data.</text>
</comment>
<evidence type="ECO:0000313" key="1">
    <source>
        <dbReference type="EMBL" id="RZS75831.1"/>
    </source>
</evidence>
<dbReference type="PROSITE" id="PS51257">
    <property type="entry name" value="PROKAR_LIPOPROTEIN"/>
    <property type="match status" value="1"/>
</dbReference>
<dbReference type="OrthoDB" id="1094864at2"/>
<sequence>MRFYPYTGIFFLALLLVACEKKDLMSFQLDPKVYFYKDNRTTNNDSIVYSFAIKPDDLQTDTIRIPIRIMGEAAANERKVSYSIVADKSDAIPANYELLPASIPANSFSSVIPVKITRTADLKSKEYRLLLRINNSEGLTTGVDNQLTYLIRINDFLTRPASWSDAYFGKYSATKFALIIRETGYTQFVGLGYSGLRFIAQATENAILAWEAEHGTTMLDENGEPVVIP</sequence>
<dbReference type="EMBL" id="SGXA01000001">
    <property type="protein sequence ID" value="RZS75831.1"/>
    <property type="molecule type" value="Genomic_DNA"/>
</dbReference>
<accession>A0A4Q7N4B4</accession>